<dbReference type="GO" id="GO:0016899">
    <property type="term" value="F:oxidoreductase activity, acting on the CH-OH group of donors, oxygen as acceptor"/>
    <property type="evidence" value="ECO:0007669"/>
    <property type="project" value="InterPro"/>
</dbReference>
<dbReference type="Pfam" id="PF01565">
    <property type="entry name" value="FAD_binding_4"/>
    <property type="match status" value="1"/>
</dbReference>
<reference evidence="2 3" key="1">
    <citation type="journal article" date="2019" name="Environ. Microbiol.">
        <title>Genomics insights into ecotype formation of ammonia-oxidizing archaea in the deep ocean.</title>
        <authorList>
            <person name="Wang Y."/>
            <person name="Huang J.M."/>
            <person name="Cui G.J."/>
            <person name="Nunoura T."/>
            <person name="Takaki Y."/>
            <person name="Li W.L."/>
            <person name="Li J."/>
            <person name="Gao Z.M."/>
            <person name="Takai K."/>
            <person name="Zhang A.Q."/>
            <person name="Stepanauskas R."/>
        </authorList>
    </citation>
    <scope>NUCLEOTIDE SEQUENCE [LARGE SCALE GENOMIC DNA]</scope>
    <source>
        <strain evidence="2 3">N8</strain>
    </source>
</reference>
<proteinExistence type="predicted"/>
<accession>A0A7K4NM86</accession>
<dbReference type="PANTHER" id="PTHR43762:SF7">
    <property type="entry name" value="FAD-BINDING PCMH-TYPE DOMAIN-CONTAINING PROTEIN"/>
    <property type="match status" value="1"/>
</dbReference>
<evidence type="ECO:0000313" key="3">
    <source>
        <dbReference type="Proteomes" id="UP000529843"/>
    </source>
</evidence>
<dbReference type="GO" id="GO:0071949">
    <property type="term" value="F:FAD binding"/>
    <property type="evidence" value="ECO:0007669"/>
    <property type="project" value="InterPro"/>
</dbReference>
<sequence length="379" mass="42981">TSFNRILEFDAKSQTVVVESGITLRELLQWSFRKKLFLKIQPGHPDITLGGCVAANVHGKNPHKDGTFIDVVLEIKLFHPDHGLMTLSRTRNSNIFELTCGGLGLTGIIISVKLQLDVLPSDRMIFETTPIESMMDAVEFFKNNLDADFISSWHDGSPLKKNFGRGVGYEGVFADGFKSNKLIMPKKKALTSYSRASLPFSVWNKTTAAMAYSFYRKREITGSKTYERNVFDSMFPFGGSTKSFHLFFGKNGFTEYQILVPFNKVEEFVNDVTKLIKIEKPPLIVIFMKPFNGNQKYLRYSGSGITIALDFQRSPITDKTLSKLDDIIISYGAIPNIIKGSNKRIVQNCFPEYHKFIDELKKFDPRRIYKSDVSEKLGL</sequence>
<name>A0A7K4NM86_9ARCH</name>
<dbReference type="Proteomes" id="UP000529843">
    <property type="component" value="Unassembled WGS sequence"/>
</dbReference>
<comment type="caution">
    <text evidence="2">The sequence shown here is derived from an EMBL/GenBank/DDBJ whole genome shotgun (WGS) entry which is preliminary data.</text>
</comment>
<evidence type="ECO:0000313" key="2">
    <source>
        <dbReference type="EMBL" id="NWK02405.1"/>
    </source>
</evidence>
<dbReference type="InterPro" id="IPR010031">
    <property type="entry name" value="FAD_lactone_oxidase-like"/>
</dbReference>
<dbReference type="PANTHER" id="PTHR43762">
    <property type="entry name" value="L-GULONOLACTONE OXIDASE"/>
    <property type="match status" value="1"/>
</dbReference>
<dbReference type="EMBL" id="JACAST010000030">
    <property type="protein sequence ID" value="NWK02405.1"/>
    <property type="molecule type" value="Genomic_DNA"/>
</dbReference>
<dbReference type="SUPFAM" id="SSF56176">
    <property type="entry name" value="FAD-binding/transporter-associated domain-like"/>
    <property type="match status" value="1"/>
</dbReference>
<feature type="non-terminal residue" evidence="2">
    <location>
        <position position="1"/>
    </location>
</feature>
<dbReference type="InterPro" id="IPR016169">
    <property type="entry name" value="FAD-bd_PCMH_sub2"/>
</dbReference>
<organism evidence="2 3">
    <name type="scientific">Marine Group I thaumarchaeote</name>
    <dbReference type="NCBI Taxonomy" id="2511932"/>
    <lineage>
        <taxon>Archaea</taxon>
        <taxon>Nitrososphaerota</taxon>
        <taxon>Marine Group I</taxon>
    </lineage>
</organism>
<dbReference type="AlphaFoldDB" id="A0A7K4NM86"/>
<dbReference type="InterPro" id="IPR016166">
    <property type="entry name" value="FAD-bd_PCMH"/>
</dbReference>
<feature type="domain" description="FAD-binding PCMH-type" evidence="1">
    <location>
        <begin position="1"/>
        <end position="119"/>
    </location>
</feature>
<gene>
    <name evidence="2" type="ORF">HX804_03765</name>
</gene>
<dbReference type="PROSITE" id="PS51387">
    <property type="entry name" value="FAD_PCMH"/>
    <property type="match status" value="1"/>
</dbReference>
<dbReference type="Gene3D" id="3.30.465.10">
    <property type="match status" value="1"/>
</dbReference>
<dbReference type="InterPro" id="IPR036318">
    <property type="entry name" value="FAD-bd_PCMH-like_sf"/>
</dbReference>
<evidence type="ECO:0000259" key="1">
    <source>
        <dbReference type="PROSITE" id="PS51387"/>
    </source>
</evidence>
<dbReference type="InterPro" id="IPR006094">
    <property type="entry name" value="Oxid_FAD_bind_N"/>
</dbReference>
<protein>
    <submittedName>
        <fullName evidence="2">FAD-binding oxidoreductase</fullName>
    </submittedName>
</protein>